<dbReference type="PRINTS" id="PR00363">
    <property type="entry name" value="CYTOCHROMEB5"/>
</dbReference>
<dbReference type="CDD" id="cd02111">
    <property type="entry name" value="eukary_SO_Moco"/>
    <property type="match status" value="1"/>
</dbReference>
<dbReference type="PROSITE" id="PS50255">
    <property type="entry name" value="CYTOCHROME_B5_2"/>
    <property type="match status" value="1"/>
</dbReference>
<dbReference type="GO" id="GO:0008482">
    <property type="term" value="F:sulfite oxidase activity"/>
    <property type="evidence" value="ECO:0007669"/>
    <property type="project" value="UniProtKB-EC"/>
</dbReference>
<feature type="compositionally biased region" description="Acidic residues" evidence="12">
    <location>
        <begin position="564"/>
        <end position="575"/>
    </location>
</feature>
<dbReference type="InterPro" id="IPR014756">
    <property type="entry name" value="Ig_E-set"/>
</dbReference>
<evidence type="ECO:0000256" key="3">
    <source>
        <dbReference type="ARBA" id="ARBA00004569"/>
    </source>
</evidence>
<evidence type="ECO:0000256" key="9">
    <source>
        <dbReference type="ARBA" id="ARBA00023002"/>
    </source>
</evidence>
<dbReference type="InterPro" id="IPR036374">
    <property type="entry name" value="OxRdtase_Mopterin-bd_sf"/>
</dbReference>
<keyword evidence="9" id="KW-0560">Oxidoreductase</keyword>
<evidence type="ECO:0000256" key="1">
    <source>
        <dbReference type="ARBA" id="ARBA00001924"/>
    </source>
</evidence>
<evidence type="ECO:0000256" key="4">
    <source>
        <dbReference type="ARBA" id="ARBA00004971"/>
    </source>
</evidence>
<keyword evidence="10" id="KW-0408">Iron</keyword>
<dbReference type="SUPFAM" id="SSF81296">
    <property type="entry name" value="E set domains"/>
    <property type="match status" value="1"/>
</dbReference>
<dbReference type="OMA" id="EESTSQW"/>
<dbReference type="Proteomes" id="UP000041254">
    <property type="component" value="Unassembled WGS sequence"/>
</dbReference>
<keyword evidence="11" id="KW-0496">Mitochondrion</keyword>
<evidence type="ECO:0000256" key="7">
    <source>
        <dbReference type="ARBA" id="ARBA00022617"/>
    </source>
</evidence>
<comment type="cofactor">
    <cofactor evidence="2">
        <name>heme b</name>
        <dbReference type="ChEBI" id="CHEBI:60344"/>
    </cofactor>
</comment>
<dbReference type="InterPro" id="IPR036400">
    <property type="entry name" value="Cyt_B5-like_heme/steroid_sf"/>
</dbReference>
<dbReference type="InterPro" id="IPR008335">
    <property type="entry name" value="Mopterin_OxRdtase_euk"/>
</dbReference>
<dbReference type="Pfam" id="PF03404">
    <property type="entry name" value="Mo-co_dimer"/>
    <property type="match status" value="1"/>
</dbReference>
<dbReference type="OrthoDB" id="260519at2759"/>
<dbReference type="InterPro" id="IPR001199">
    <property type="entry name" value="Cyt_B5-like_heme/steroid-bd"/>
</dbReference>
<evidence type="ECO:0000256" key="11">
    <source>
        <dbReference type="ARBA" id="ARBA00023128"/>
    </source>
</evidence>
<dbReference type="Pfam" id="PF00173">
    <property type="entry name" value="Cyt-b5"/>
    <property type="match status" value="1"/>
</dbReference>
<dbReference type="SMART" id="SM01117">
    <property type="entry name" value="Cyt-b5"/>
    <property type="match status" value="1"/>
</dbReference>
<keyword evidence="7" id="KW-0349">Heme</keyword>
<dbReference type="Pfam" id="PF00174">
    <property type="entry name" value="Oxidored_molyb"/>
    <property type="match status" value="1"/>
</dbReference>
<dbReference type="GO" id="GO:0006790">
    <property type="term" value="P:sulfur compound metabolic process"/>
    <property type="evidence" value="ECO:0007669"/>
    <property type="project" value="TreeGrafter"/>
</dbReference>
<dbReference type="STRING" id="1169540.A0A0G4FJ46"/>
<dbReference type="GO" id="GO:0043546">
    <property type="term" value="F:molybdopterin cofactor binding"/>
    <property type="evidence" value="ECO:0007669"/>
    <property type="project" value="TreeGrafter"/>
</dbReference>
<evidence type="ECO:0000256" key="2">
    <source>
        <dbReference type="ARBA" id="ARBA00001970"/>
    </source>
</evidence>
<proteinExistence type="predicted"/>
<dbReference type="AlphaFoldDB" id="A0A0G4FJ46"/>
<keyword evidence="6" id="KW-0500">Molybdenum</keyword>
<dbReference type="PANTHER" id="PTHR19372">
    <property type="entry name" value="SULFITE REDUCTASE"/>
    <property type="match status" value="1"/>
</dbReference>
<feature type="region of interest" description="Disordered" evidence="12">
    <location>
        <begin position="554"/>
        <end position="575"/>
    </location>
</feature>
<keyword evidence="15" id="KW-1185">Reference proteome</keyword>
<name>A0A0G4FJ46_VITBC</name>
<evidence type="ECO:0000256" key="8">
    <source>
        <dbReference type="ARBA" id="ARBA00022723"/>
    </source>
</evidence>
<comment type="subcellular location">
    <subcellularLocation>
        <location evidence="3">Mitochondrion intermembrane space</location>
    </subcellularLocation>
</comment>
<dbReference type="PRINTS" id="PR00407">
    <property type="entry name" value="EUMOPTERIN"/>
</dbReference>
<keyword evidence="8" id="KW-0479">Metal-binding</keyword>
<feature type="domain" description="Cytochrome b5 heme-binding" evidence="13">
    <location>
        <begin position="134"/>
        <end position="213"/>
    </location>
</feature>
<dbReference type="SUPFAM" id="SSF56524">
    <property type="entry name" value="Oxidoreductase molybdopterin-binding domain"/>
    <property type="match status" value="1"/>
</dbReference>
<dbReference type="SUPFAM" id="SSF55856">
    <property type="entry name" value="Cytochrome b5-like heme/steroid binding domain"/>
    <property type="match status" value="1"/>
</dbReference>
<evidence type="ECO:0000313" key="14">
    <source>
        <dbReference type="EMBL" id="CEM13750.1"/>
    </source>
</evidence>
<evidence type="ECO:0000259" key="13">
    <source>
        <dbReference type="PROSITE" id="PS50255"/>
    </source>
</evidence>
<evidence type="ECO:0000313" key="15">
    <source>
        <dbReference type="Proteomes" id="UP000041254"/>
    </source>
</evidence>
<evidence type="ECO:0000256" key="6">
    <source>
        <dbReference type="ARBA" id="ARBA00022505"/>
    </source>
</evidence>
<dbReference type="FunFam" id="3.90.420.10:FF:000002">
    <property type="entry name" value="sulfite oxidase, mitochondrial"/>
    <property type="match status" value="1"/>
</dbReference>
<dbReference type="PhylomeDB" id="A0A0G4FJ46"/>
<organism evidence="14 15">
    <name type="scientific">Vitrella brassicaformis (strain CCMP3155)</name>
    <dbReference type="NCBI Taxonomy" id="1169540"/>
    <lineage>
        <taxon>Eukaryota</taxon>
        <taxon>Sar</taxon>
        <taxon>Alveolata</taxon>
        <taxon>Colpodellida</taxon>
        <taxon>Vitrellaceae</taxon>
        <taxon>Vitrella</taxon>
    </lineage>
</organism>
<evidence type="ECO:0000256" key="12">
    <source>
        <dbReference type="SAM" id="MobiDB-lite"/>
    </source>
</evidence>
<dbReference type="EC" id="1.8.3.1" evidence="5"/>
<comment type="pathway">
    <text evidence="4">Energy metabolism; sulfur metabolism.</text>
</comment>
<dbReference type="FunFam" id="3.10.120.10:FF:000007">
    <property type="entry name" value="Sulfite oxidase, mitochondrial"/>
    <property type="match status" value="1"/>
</dbReference>
<dbReference type="Gene3D" id="2.60.40.650">
    <property type="match status" value="1"/>
</dbReference>
<dbReference type="GO" id="GO:0020037">
    <property type="term" value="F:heme binding"/>
    <property type="evidence" value="ECO:0007669"/>
    <property type="project" value="InterPro"/>
</dbReference>
<reference evidence="14 15" key="1">
    <citation type="submission" date="2014-11" db="EMBL/GenBank/DDBJ databases">
        <authorList>
            <person name="Zhu J."/>
            <person name="Qi W."/>
            <person name="Song R."/>
        </authorList>
    </citation>
    <scope>NUCLEOTIDE SEQUENCE [LARGE SCALE GENOMIC DNA]</scope>
</reference>
<evidence type="ECO:0000256" key="5">
    <source>
        <dbReference type="ARBA" id="ARBA00012505"/>
    </source>
</evidence>
<dbReference type="VEuPathDB" id="CryptoDB:Vbra_15567"/>
<dbReference type="InParanoid" id="A0A0G4FJ46"/>
<protein>
    <recommendedName>
        <fullName evidence="5">sulfite oxidase</fullName>
        <ecNumber evidence="5">1.8.3.1</ecNumber>
    </recommendedName>
</protein>
<dbReference type="InterPro" id="IPR000572">
    <property type="entry name" value="OxRdtase_Mopterin-bd_dom"/>
</dbReference>
<accession>A0A0G4FJ46</accession>
<sequence length="672" mass="73961">MQLGRRASALARKELGRRFFASRPSLASQHPTGDSRGDQRRLFELAAGAGALLFAVGGAAAYARRSRPSRCEEAVAAGTKTDNLQLAHRFHDSTSPSHVSLPIPTLPPPPSSTVTLVTADGPPSPKAGEWIKGLPEYSKEQVAEHKTADKRIWVSYKDGVYDITGFIDKHPGGARRISLAAGGSIEPFWAMYQQHNKPEILEMLEEYRIGNYLRPADSPSVDDLRTTADDPYRNEPSRHPALNVVSERPFNAETPVALLADHFITPNEVFFVRNHLPVPTLEGDGYEVQISGLGFQGPLNLSLNDLKTKFQKHTVTTTIQCAGNRRHAFNQVKSVKGLNWGNGAIGTAEWSGASLRDVLSYCGVYDERARLLKAKHVQFEGWDEDLSGCPYGASIPLEKAISEHGDVILAYEMNGQPLPRDHGFPLRVIIPGVVGARQVKWLRKVIISEEESQSFWQQNDYRVFSPSVDWDRVDWRKAPAIQEYPVQSAVCDPMDGSIVPPDQEDVTVKGYAWSGGGRAIIRVDVTIDGGVTWHEANLRCRDKRCHLRTDSSYEDASKAASEPAGDEEDDDEDDEVLAQEASDFTTRPVDKAWAWALWEAHIPVPQELRGRELEICCRAVDASYNVQPESVSAIWNLRGCLCNAWDRVKVKCTTATAEAVAAAAAVGVPAAA</sequence>
<dbReference type="InterPro" id="IPR018506">
    <property type="entry name" value="Cyt_B5_heme-BS"/>
</dbReference>
<dbReference type="PANTHER" id="PTHR19372:SF7">
    <property type="entry name" value="SULFITE OXIDASE, MITOCHONDRIAL"/>
    <property type="match status" value="1"/>
</dbReference>
<dbReference type="Gene3D" id="3.90.420.10">
    <property type="entry name" value="Oxidoreductase, molybdopterin-binding domain"/>
    <property type="match status" value="1"/>
</dbReference>
<gene>
    <name evidence="14" type="ORF">Vbra_15567</name>
</gene>
<dbReference type="InterPro" id="IPR005066">
    <property type="entry name" value="MoCF_OxRdtse_dimer"/>
</dbReference>
<dbReference type="GO" id="GO:0030151">
    <property type="term" value="F:molybdenum ion binding"/>
    <property type="evidence" value="ECO:0007669"/>
    <property type="project" value="InterPro"/>
</dbReference>
<dbReference type="PROSITE" id="PS00191">
    <property type="entry name" value="CYTOCHROME_B5_1"/>
    <property type="match status" value="1"/>
</dbReference>
<dbReference type="EMBL" id="CDMY01000447">
    <property type="protein sequence ID" value="CEM13750.1"/>
    <property type="molecule type" value="Genomic_DNA"/>
</dbReference>
<dbReference type="Gene3D" id="3.10.120.10">
    <property type="entry name" value="Cytochrome b5-like heme/steroid binding domain"/>
    <property type="match status" value="1"/>
</dbReference>
<comment type="cofactor">
    <cofactor evidence="1">
        <name>Mo-molybdopterin</name>
        <dbReference type="ChEBI" id="CHEBI:71302"/>
    </cofactor>
</comment>
<dbReference type="GO" id="GO:0005758">
    <property type="term" value="C:mitochondrial intermembrane space"/>
    <property type="evidence" value="ECO:0007669"/>
    <property type="project" value="UniProtKB-SubCell"/>
</dbReference>
<evidence type="ECO:0000256" key="10">
    <source>
        <dbReference type="ARBA" id="ARBA00023004"/>
    </source>
</evidence>